<name>A0A8R1TJE9_ONCVO</name>
<protein>
    <submittedName>
        <fullName evidence="1">Uncharacterized protein</fullName>
    </submittedName>
</protein>
<sequence>MIFSGLTTNISFFSLPSNTHYRADRRTYILKSGYFLLNRSFVTNPNELTENGCKIYTVLYEKSASIVRGGSPEVKINAIQFFKTNCCCQTGWHLIKVLLLSAVNFVRKFYNFSQSTEKKTSIMEKRDISYSSIFRRFFKSVAVINQKSMLSKFSFNLIKFAC</sequence>
<accession>A0A8R1TJE9</accession>
<evidence type="ECO:0000313" key="1">
    <source>
        <dbReference type="EnsemblMetazoa" id="OVOC10544.1"/>
    </source>
</evidence>
<evidence type="ECO:0000313" key="2">
    <source>
        <dbReference type="Proteomes" id="UP000024404"/>
    </source>
</evidence>
<keyword evidence="2" id="KW-1185">Reference proteome</keyword>
<reference evidence="2" key="1">
    <citation type="submission" date="2013-10" db="EMBL/GenBank/DDBJ databases">
        <title>Genome sequencing of Onchocerca volvulus.</title>
        <authorList>
            <person name="Cotton J."/>
            <person name="Tsai J."/>
            <person name="Stanley E."/>
            <person name="Tracey A."/>
            <person name="Holroyd N."/>
            <person name="Lustigman S."/>
            <person name="Berriman M."/>
        </authorList>
    </citation>
    <scope>NUCLEOTIDE SEQUENCE</scope>
</reference>
<organism evidence="1 2">
    <name type="scientific">Onchocerca volvulus</name>
    <dbReference type="NCBI Taxonomy" id="6282"/>
    <lineage>
        <taxon>Eukaryota</taxon>
        <taxon>Metazoa</taxon>
        <taxon>Ecdysozoa</taxon>
        <taxon>Nematoda</taxon>
        <taxon>Chromadorea</taxon>
        <taxon>Rhabditida</taxon>
        <taxon>Spirurina</taxon>
        <taxon>Spiruromorpha</taxon>
        <taxon>Filarioidea</taxon>
        <taxon>Onchocercidae</taxon>
        <taxon>Onchocerca</taxon>
    </lineage>
</organism>
<dbReference type="EMBL" id="CMVM020000344">
    <property type="status" value="NOT_ANNOTATED_CDS"/>
    <property type="molecule type" value="Genomic_DNA"/>
</dbReference>
<dbReference type="AlphaFoldDB" id="A0A8R1TJE9"/>
<dbReference type="EnsemblMetazoa" id="OVOC10544.1">
    <property type="protein sequence ID" value="OVOC10544.1"/>
    <property type="gene ID" value="WBGene00247353"/>
</dbReference>
<proteinExistence type="predicted"/>
<dbReference type="Proteomes" id="UP000024404">
    <property type="component" value="Unassembled WGS sequence"/>
</dbReference>
<reference evidence="1" key="2">
    <citation type="submission" date="2022-06" db="UniProtKB">
        <authorList>
            <consortium name="EnsemblMetazoa"/>
        </authorList>
    </citation>
    <scope>IDENTIFICATION</scope>
</reference>